<feature type="transmembrane region" description="Helical" evidence="2">
    <location>
        <begin position="136"/>
        <end position="156"/>
    </location>
</feature>
<dbReference type="Proteomes" id="UP000182719">
    <property type="component" value="Unassembled WGS sequence"/>
</dbReference>
<evidence type="ECO:0000313" key="3">
    <source>
        <dbReference type="EMBL" id="SEM90825.1"/>
    </source>
</evidence>
<dbReference type="OrthoDB" id="5508341at2"/>
<keyword evidence="2" id="KW-0812">Transmembrane</keyword>
<proteinExistence type="predicted"/>
<dbReference type="AlphaFoldDB" id="A0A1H8C6Y7"/>
<accession>A0A1H8C6Y7</accession>
<dbReference type="EMBL" id="FOAP01000025">
    <property type="protein sequence ID" value="SEM90825.1"/>
    <property type="molecule type" value="Genomic_DNA"/>
</dbReference>
<protein>
    <submittedName>
        <fullName evidence="3">Uncharacterized protein</fullName>
    </submittedName>
</protein>
<evidence type="ECO:0000256" key="1">
    <source>
        <dbReference type="SAM" id="MobiDB-lite"/>
    </source>
</evidence>
<organism evidence="3 4">
    <name type="scientific">Stigmatella aurantiaca</name>
    <dbReference type="NCBI Taxonomy" id="41"/>
    <lineage>
        <taxon>Bacteria</taxon>
        <taxon>Pseudomonadati</taxon>
        <taxon>Myxococcota</taxon>
        <taxon>Myxococcia</taxon>
        <taxon>Myxococcales</taxon>
        <taxon>Cystobacterineae</taxon>
        <taxon>Archangiaceae</taxon>
        <taxon>Stigmatella</taxon>
    </lineage>
</organism>
<keyword evidence="4" id="KW-1185">Reference proteome</keyword>
<feature type="region of interest" description="Disordered" evidence="1">
    <location>
        <begin position="179"/>
        <end position="216"/>
    </location>
</feature>
<sequence>MKPTASAGLFCELYWGTSLSEAWSFGPTHEQVHAALDGKAPLPLYGFTLPEEPFLLAERTGQGYRVFVPPAATVERDVPGGGFQAVPESLLSRKEGRVSVELPEGTTLRLTQGQLHLCLQHSVAKDRVSGLRPRDLAWLALVAVVFVSAPLSFIIAGPSPERVAESNARVLAEAREKEAERRKRLGVDTPLRPITEVPQASDGGTQLKVPASFSVQ</sequence>
<keyword evidence="2" id="KW-0472">Membrane</keyword>
<name>A0A1H8C6Y7_STIAU</name>
<dbReference type="RefSeq" id="WP_075010494.1">
    <property type="nucleotide sequence ID" value="NZ_FOAP01000025.1"/>
</dbReference>
<evidence type="ECO:0000313" key="4">
    <source>
        <dbReference type="Proteomes" id="UP000182719"/>
    </source>
</evidence>
<reference evidence="4" key="1">
    <citation type="submission" date="2016-10" db="EMBL/GenBank/DDBJ databases">
        <authorList>
            <person name="Varghese N."/>
            <person name="Submissions S."/>
        </authorList>
    </citation>
    <scope>NUCLEOTIDE SEQUENCE [LARGE SCALE GENOMIC DNA]</scope>
    <source>
        <strain evidence="4">DSM 17044</strain>
    </source>
</reference>
<keyword evidence="2" id="KW-1133">Transmembrane helix</keyword>
<evidence type="ECO:0000256" key="2">
    <source>
        <dbReference type="SAM" id="Phobius"/>
    </source>
</evidence>
<gene>
    <name evidence="3" type="ORF">SAMN05444354_125109</name>
</gene>